<gene>
    <name evidence="1" type="ORF">CZ787_15210</name>
</gene>
<dbReference type="InterPro" id="IPR019291">
    <property type="entry name" value="Host_attachment_protein"/>
</dbReference>
<dbReference type="Proteomes" id="UP000196331">
    <property type="component" value="Unassembled WGS sequence"/>
</dbReference>
<evidence type="ECO:0000313" key="1">
    <source>
        <dbReference type="EMBL" id="SJN14451.1"/>
    </source>
</evidence>
<organism evidence="1 2">
    <name type="scientific">Halomonas citrativorans</name>
    <dbReference type="NCBI Taxonomy" id="2742612"/>
    <lineage>
        <taxon>Bacteria</taxon>
        <taxon>Pseudomonadati</taxon>
        <taxon>Pseudomonadota</taxon>
        <taxon>Gammaproteobacteria</taxon>
        <taxon>Oceanospirillales</taxon>
        <taxon>Halomonadaceae</taxon>
        <taxon>Halomonas</taxon>
    </lineage>
</organism>
<dbReference type="EMBL" id="FUKM01000057">
    <property type="protein sequence ID" value="SJN14451.1"/>
    <property type="molecule type" value="Genomic_DNA"/>
</dbReference>
<reference evidence="1 2" key="1">
    <citation type="submission" date="2017-02" db="EMBL/GenBank/DDBJ databases">
        <authorList>
            <person name="Dridi B."/>
        </authorList>
    </citation>
    <scope>NUCLEOTIDE SEQUENCE [LARGE SCALE GENOMIC DNA]</scope>
    <source>
        <strain evidence="1 2">JB380</strain>
    </source>
</reference>
<protein>
    <recommendedName>
        <fullName evidence="3">Host attachment protein</fullName>
    </recommendedName>
</protein>
<dbReference type="Pfam" id="PF10116">
    <property type="entry name" value="Host_attach"/>
    <property type="match status" value="1"/>
</dbReference>
<evidence type="ECO:0000313" key="2">
    <source>
        <dbReference type="Proteomes" id="UP000196331"/>
    </source>
</evidence>
<dbReference type="OrthoDB" id="329419at2"/>
<evidence type="ECO:0008006" key="3">
    <source>
        <dbReference type="Google" id="ProtNLM"/>
    </source>
</evidence>
<sequence>MTTYIVVADAARARIFTRDFLHLKEKESLVHAEGRLHEGDLITDSAGADVHESMSSSSRSSAEGGAALKHENELFAKEVTKCLYNARVNNSMEKLIIVAPPKFLGLLREKLDAPTQKLVTHTLSKDLSKASLNDIQEAVSDMR</sequence>
<accession>A0A1R4I3J5</accession>
<proteinExistence type="predicted"/>
<name>A0A1R4I3J5_9GAMM</name>
<dbReference type="AlphaFoldDB" id="A0A1R4I3J5"/>
<dbReference type="RefSeq" id="WP_087110569.1">
    <property type="nucleotide sequence ID" value="NZ_FUKM01000057.1"/>
</dbReference>
<comment type="caution">
    <text evidence="1">The sequence shown here is derived from an EMBL/GenBank/DDBJ whole genome shotgun (WGS) entry which is preliminary data.</text>
</comment>